<dbReference type="GO" id="GO:0003677">
    <property type="term" value="F:DNA binding"/>
    <property type="evidence" value="ECO:0007669"/>
    <property type="project" value="UniProtKB-KW"/>
</dbReference>
<dbReference type="InterPro" id="IPR036390">
    <property type="entry name" value="WH_DNA-bd_sf"/>
</dbReference>
<keyword evidence="3" id="KW-0804">Transcription</keyword>
<sequence>MTVEPKTSESRSASSMRSLSRAIEVFEQLQRYEHPQRLNQIAKDCGMSSPTTLRILRVLQEYGLVSQTDKSYRIGPAVLPAARVFLESDPLARAARPILQHLAEQTGLTASLYSRLGFERVLVERVVGAASLGYDLPQGRRLPLTVGAAGKILLASLEADQLEQVAHASVERKYEPAGFTTADLRRRLPAPGEDFAYSEDERATGVVSVAVAVPSRSGTITESISLTSPVESSSREDLLAQVPELRHSARRLADLLASTMY</sequence>
<gene>
    <name evidence="6" type="primary">pcaU</name>
    <name evidence="6" type="ORF">NCCP1664_23890</name>
</gene>
<dbReference type="InterPro" id="IPR036388">
    <property type="entry name" value="WH-like_DNA-bd_sf"/>
</dbReference>
<dbReference type="Gene3D" id="3.30.450.40">
    <property type="match status" value="1"/>
</dbReference>
<dbReference type="AlphaFoldDB" id="A0A5A7NSK4"/>
<reference evidence="6 7" key="1">
    <citation type="submission" date="2019-09" db="EMBL/GenBank/DDBJ databases">
        <title>Arthrobacter zafarii sp. nov., a moderately thermotolerant and halotolerant actinobacterium isolated from Cholistan desert soil of Pakistan.</title>
        <authorList>
            <person name="Amin A."/>
            <person name="Ahmed I."/>
            <person name="Khalid N."/>
            <person name="Schumann P."/>
            <person name="Busse H.J."/>
            <person name="Khan I.U."/>
            <person name="Li S."/>
            <person name="Li W.J."/>
        </authorList>
    </citation>
    <scope>NUCLEOTIDE SEQUENCE [LARGE SCALE GENOMIC DNA]</scope>
    <source>
        <strain evidence="6 7">NCCP-1664</strain>
    </source>
</reference>
<dbReference type="Proteomes" id="UP000325307">
    <property type="component" value="Unassembled WGS sequence"/>
</dbReference>
<dbReference type="PANTHER" id="PTHR30136">
    <property type="entry name" value="HELIX-TURN-HELIX TRANSCRIPTIONAL REGULATOR, ICLR FAMILY"/>
    <property type="match status" value="1"/>
</dbReference>
<dbReference type="PANTHER" id="PTHR30136:SF35">
    <property type="entry name" value="HTH-TYPE TRANSCRIPTIONAL REGULATOR RV1719"/>
    <property type="match status" value="1"/>
</dbReference>
<keyword evidence="1" id="KW-0805">Transcription regulation</keyword>
<protein>
    <submittedName>
        <fullName evidence="6">IclR family transcriptional regulator</fullName>
    </submittedName>
</protein>
<dbReference type="InterPro" id="IPR014757">
    <property type="entry name" value="Tscrpt_reg_IclR_C"/>
</dbReference>
<dbReference type="Pfam" id="PF01614">
    <property type="entry name" value="IclR_C"/>
    <property type="match status" value="1"/>
</dbReference>
<dbReference type="GO" id="GO:0003700">
    <property type="term" value="F:DNA-binding transcription factor activity"/>
    <property type="evidence" value="ECO:0007669"/>
    <property type="project" value="TreeGrafter"/>
</dbReference>
<keyword evidence="2" id="KW-0238">DNA-binding</keyword>
<dbReference type="SMART" id="SM00346">
    <property type="entry name" value="HTH_ICLR"/>
    <property type="match status" value="1"/>
</dbReference>
<feature type="domain" description="IclR-ED" evidence="5">
    <location>
        <begin position="77"/>
        <end position="258"/>
    </location>
</feature>
<evidence type="ECO:0000256" key="2">
    <source>
        <dbReference type="ARBA" id="ARBA00023125"/>
    </source>
</evidence>
<dbReference type="PROSITE" id="PS51077">
    <property type="entry name" value="HTH_ICLR"/>
    <property type="match status" value="1"/>
</dbReference>
<evidence type="ECO:0000256" key="3">
    <source>
        <dbReference type="ARBA" id="ARBA00023163"/>
    </source>
</evidence>
<accession>A0A5A7NSK4</accession>
<dbReference type="PROSITE" id="PS51078">
    <property type="entry name" value="ICLR_ED"/>
    <property type="match status" value="1"/>
</dbReference>
<dbReference type="RefSeq" id="WP_149957492.1">
    <property type="nucleotide sequence ID" value="NZ_BKDJ01000013.1"/>
</dbReference>
<dbReference type="InterPro" id="IPR005471">
    <property type="entry name" value="Tscrpt_reg_IclR_N"/>
</dbReference>
<dbReference type="GO" id="GO:0045892">
    <property type="term" value="P:negative regulation of DNA-templated transcription"/>
    <property type="evidence" value="ECO:0007669"/>
    <property type="project" value="TreeGrafter"/>
</dbReference>
<feature type="domain" description="HTH iclR-type" evidence="4">
    <location>
        <begin position="16"/>
        <end position="76"/>
    </location>
</feature>
<comment type="caution">
    <text evidence="6">The sequence shown here is derived from an EMBL/GenBank/DDBJ whole genome shotgun (WGS) entry which is preliminary data.</text>
</comment>
<dbReference type="EMBL" id="BKDJ01000013">
    <property type="protein sequence ID" value="GER23894.1"/>
    <property type="molecule type" value="Genomic_DNA"/>
</dbReference>
<dbReference type="OrthoDB" id="4068713at2"/>
<dbReference type="InterPro" id="IPR050707">
    <property type="entry name" value="HTH_MetabolicPath_Reg"/>
</dbReference>
<evidence type="ECO:0000256" key="1">
    <source>
        <dbReference type="ARBA" id="ARBA00023015"/>
    </source>
</evidence>
<evidence type="ECO:0000313" key="7">
    <source>
        <dbReference type="Proteomes" id="UP000325307"/>
    </source>
</evidence>
<dbReference type="SUPFAM" id="SSF46785">
    <property type="entry name" value="Winged helix' DNA-binding domain"/>
    <property type="match status" value="1"/>
</dbReference>
<dbReference type="SUPFAM" id="SSF55781">
    <property type="entry name" value="GAF domain-like"/>
    <property type="match status" value="1"/>
</dbReference>
<proteinExistence type="predicted"/>
<keyword evidence="7" id="KW-1185">Reference proteome</keyword>
<name>A0A5A7NSK4_9MICC</name>
<organism evidence="6 7">
    <name type="scientific">Zafaria cholistanensis</name>
    <dbReference type="NCBI Taxonomy" id="1682741"/>
    <lineage>
        <taxon>Bacteria</taxon>
        <taxon>Bacillati</taxon>
        <taxon>Actinomycetota</taxon>
        <taxon>Actinomycetes</taxon>
        <taxon>Micrococcales</taxon>
        <taxon>Micrococcaceae</taxon>
        <taxon>Zafaria</taxon>
    </lineage>
</organism>
<dbReference type="Gene3D" id="1.10.10.10">
    <property type="entry name" value="Winged helix-like DNA-binding domain superfamily/Winged helix DNA-binding domain"/>
    <property type="match status" value="1"/>
</dbReference>
<dbReference type="InterPro" id="IPR029016">
    <property type="entry name" value="GAF-like_dom_sf"/>
</dbReference>
<evidence type="ECO:0000259" key="5">
    <source>
        <dbReference type="PROSITE" id="PS51078"/>
    </source>
</evidence>
<dbReference type="Pfam" id="PF09339">
    <property type="entry name" value="HTH_IclR"/>
    <property type="match status" value="1"/>
</dbReference>
<evidence type="ECO:0000313" key="6">
    <source>
        <dbReference type="EMBL" id="GER23894.1"/>
    </source>
</evidence>
<evidence type="ECO:0000259" key="4">
    <source>
        <dbReference type="PROSITE" id="PS51077"/>
    </source>
</evidence>